<dbReference type="GO" id="GO:0008270">
    <property type="term" value="F:zinc ion binding"/>
    <property type="evidence" value="ECO:0007669"/>
    <property type="project" value="InterPro"/>
</dbReference>
<feature type="domain" description="Secretion system C-terminal sorting" evidence="13">
    <location>
        <begin position="812"/>
        <end position="885"/>
    </location>
</feature>
<dbReference type="PANTHER" id="PTHR33478">
    <property type="entry name" value="EXTRACELLULAR METALLOPROTEINASE MEP"/>
    <property type="match status" value="1"/>
</dbReference>
<evidence type="ECO:0000259" key="13">
    <source>
        <dbReference type="Pfam" id="PF18962"/>
    </source>
</evidence>
<dbReference type="InterPro" id="IPR026444">
    <property type="entry name" value="Secre_tail"/>
</dbReference>
<evidence type="ECO:0000256" key="9">
    <source>
        <dbReference type="ARBA" id="ARBA00022833"/>
    </source>
</evidence>
<keyword evidence="9" id="KW-0862">Zinc</keyword>
<dbReference type="Pfam" id="PF02225">
    <property type="entry name" value="PA"/>
    <property type="match status" value="1"/>
</dbReference>
<keyword evidence="7" id="KW-0732">Signal</keyword>
<dbReference type="GO" id="GO:0005615">
    <property type="term" value="C:extracellular space"/>
    <property type="evidence" value="ECO:0007669"/>
    <property type="project" value="InterPro"/>
</dbReference>
<comment type="caution">
    <text evidence="14">The sequence shown here is derived from an EMBL/GenBank/DDBJ whole genome shotgun (WGS) entry which is preliminary data.</text>
</comment>
<dbReference type="Gene3D" id="2.60.40.3080">
    <property type="match status" value="1"/>
</dbReference>
<evidence type="ECO:0000259" key="12">
    <source>
        <dbReference type="Pfam" id="PF02225"/>
    </source>
</evidence>
<evidence type="ECO:0000256" key="10">
    <source>
        <dbReference type="ARBA" id="ARBA00023049"/>
    </source>
</evidence>
<evidence type="ECO:0000256" key="4">
    <source>
        <dbReference type="ARBA" id="ARBA00022525"/>
    </source>
</evidence>
<dbReference type="InterPro" id="IPR050371">
    <property type="entry name" value="Fungal_virulence_M36"/>
</dbReference>
<dbReference type="InterPro" id="IPR027268">
    <property type="entry name" value="Peptidase_M4/M1_CTD_sf"/>
</dbReference>
<keyword evidence="10" id="KW-0482">Metalloprotease</keyword>
<dbReference type="InterPro" id="IPR003137">
    <property type="entry name" value="PA_domain"/>
</dbReference>
<dbReference type="PANTHER" id="PTHR33478:SF1">
    <property type="entry name" value="EXTRACELLULAR METALLOPROTEINASE MEP"/>
    <property type="match status" value="1"/>
</dbReference>
<dbReference type="Gene3D" id="1.10.390.10">
    <property type="entry name" value="Neutral Protease Domain 2"/>
    <property type="match status" value="1"/>
</dbReference>
<dbReference type="RefSeq" id="WP_121364292.1">
    <property type="nucleotide sequence ID" value="NZ_RBXA01000001.1"/>
</dbReference>
<protein>
    <submittedName>
        <fullName evidence="14">Putative secreted protein (Por secretion system target)</fullName>
    </submittedName>
</protein>
<comment type="subcellular location">
    <subcellularLocation>
        <location evidence="2">Secreted</location>
    </subcellularLocation>
</comment>
<dbReference type="GO" id="GO:0004222">
    <property type="term" value="F:metalloendopeptidase activity"/>
    <property type="evidence" value="ECO:0007669"/>
    <property type="project" value="InterPro"/>
</dbReference>
<evidence type="ECO:0000256" key="2">
    <source>
        <dbReference type="ARBA" id="ARBA00004613"/>
    </source>
</evidence>
<dbReference type="CDD" id="cd04818">
    <property type="entry name" value="PA_subtilisin_1"/>
    <property type="match status" value="1"/>
</dbReference>
<dbReference type="Gene3D" id="3.50.30.30">
    <property type="match status" value="1"/>
</dbReference>
<evidence type="ECO:0000313" key="14">
    <source>
        <dbReference type="EMBL" id="RKS95130.1"/>
    </source>
</evidence>
<accession>A0A495S643</accession>
<proteinExistence type="inferred from homology"/>
<reference evidence="14 15" key="1">
    <citation type="submission" date="2018-10" db="EMBL/GenBank/DDBJ databases">
        <title>Genomic Encyclopedia of Archaeal and Bacterial Type Strains, Phase II (KMG-II): from individual species to whole genera.</title>
        <authorList>
            <person name="Goeker M."/>
        </authorList>
    </citation>
    <scope>NUCLEOTIDE SEQUENCE [LARGE SCALE GENOMIC DNA]</scope>
    <source>
        <strain evidence="14 15">DSM 15094</strain>
    </source>
</reference>
<dbReference type="CDD" id="cd09596">
    <property type="entry name" value="M36"/>
    <property type="match status" value="1"/>
</dbReference>
<dbReference type="InterPro" id="IPR046450">
    <property type="entry name" value="PA_dom_sf"/>
</dbReference>
<sequence length="886" mass="96503">MKKILLSVIFIVPLLVFSQSNKQIIQNYLNGSEARSNKLNRELSDWAIQSEGSLTTSGIENCYVIQRYNGIEIFRAVSNFSIKNKQVIDVKNSTITDAFKKVNATKSSLSVVDALGKAYFQLGITPKEKFTVLETVEINKYKISNGLGITEPVLANLVYHQESGNKLILAWDFNINTSVHDHLWSVRIDALNGKLLEKNDLVISCNFHKDKVFVTESNFVLNSAEMLPKQLYSPVISSSSGGSYRVIPFNVESPSHGAFQLISNPSNSNASPFGWHDTDGAIGPEHTITRGNNVWAKDDFFASNQDGGSSPDGGLSLLFDFPYGGTSVNASTYIEAANTNLFYMNNIMHDVWYQYGFDELSGNFQENNYDRGGTGGDYVNAEAQDGSLATPMSLNNANFSTPVDGNRGRMQMFVWSRGPEIKPLIVTSPESLIGNYVATQNSFSPGRIDLPVEPSFLQSDLVLYLDSFGNASEGCSAPTNAAAMNGKIVIVRRGSCNFTVKVKAAQNQGAIAVIVVNNEERSIPMSGSDATIAIPAISVSSSTGENLIAQMAIGPVNVKIQTQSQPFLNSDGDFDNGIIAHEYGHGISTRLAGGRNNSSCLTNKDQMGEGWSDWFALMMQLKPGDVGAAKRGIGTFVSSQANDGLGIRDYQYSTDREVNPMTYAFTNNFQSVDANGVEQTSVHGVGSVWATMLWDLTWAYINKYGYDDNKYTGNGGNNRLMRIVLDGIKLQPCSPTFVDARNAIIAADQAITGGKDYCLIWEVFAARGLGFNASAGDRNIGNDQAEDFTRPAAGANCTLGTVDINQENVMRVYPNPSNGNITVRINNYNGLVAVKVVDLNGRIVYSEDKVAFSNEKSFDLSQLSAGIYMIDITGEGLKYVEKIIIN</sequence>
<keyword evidence="5" id="KW-0645">Protease</keyword>
<evidence type="ECO:0000256" key="3">
    <source>
        <dbReference type="ARBA" id="ARBA00006006"/>
    </source>
</evidence>
<evidence type="ECO:0000256" key="11">
    <source>
        <dbReference type="ARBA" id="ARBA00023145"/>
    </source>
</evidence>
<evidence type="ECO:0000256" key="8">
    <source>
        <dbReference type="ARBA" id="ARBA00022801"/>
    </source>
</evidence>
<dbReference type="NCBIfam" id="NF038113">
    <property type="entry name" value="T9SSA_dep_M36"/>
    <property type="match status" value="1"/>
</dbReference>
<feature type="domain" description="PA" evidence="12">
    <location>
        <begin position="466"/>
        <end position="547"/>
    </location>
</feature>
<dbReference type="InterPro" id="IPR001842">
    <property type="entry name" value="Peptidase_M36"/>
</dbReference>
<keyword evidence="11" id="KW-0865">Zymogen</keyword>
<keyword evidence="4" id="KW-0964">Secreted</keyword>
<gene>
    <name evidence="14" type="ORF">BC952_0779</name>
</gene>
<dbReference type="SUPFAM" id="SSF55486">
    <property type="entry name" value="Metalloproteases ('zincins'), catalytic domain"/>
    <property type="match status" value="1"/>
</dbReference>
<dbReference type="Pfam" id="PF02128">
    <property type="entry name" value="Peptidase_M36"/>
    <property type="match status" value="1"/>
</dbReference>
<evidence type="ECO:0000313" key="15">
    <source>
        <dbReference type="Proteomes" id="UP000280091"/>
    </source>
</evidence>
<dbReference type="Pfam" id="PF18962">
    <property type="entry name" value="Por_Secre_tail"/>
    <property type="match status" value="1"/>
</dbReference>
<dbReference type="GO" id="GO:0006508">
    <property type="term" value="P:proteolysis"/>
    <property type="evidence" value="ECO:0007669"/>
    <property type="project" value="UniProtKB-KW"/>
</dbReference>
<dbReference type="AlphaFoldDB" id="A0A495S643"/>
<evidence type="ECO:0000256" key="7">
    <source>
        <dbReference type="ARBA" id="ARBA00022729"/>
    </source>
</evidence>
<keyword evidence="6" id="KW-0479">Metal-binding</keyword>
<organism evidence="14 15">
    <name type="scientific">Flavobacterium limicola</name>
    <dbReference type="NCBI Taxonomy" id="180441"/>
    <lineage>
        <taxon>Bacteria</taxon>
        <taxon>Pseudomonadati</taxon>
        <taxon>Bacteroidota</taxon>
        <taxon>Flavobacteriia</taxon>
        <taxon>Flavobacteriales</taxon>
        <taxon>Flavobacteriaceae</taxon>
        <taxon>Flavobacterium</taxon>
    </lineage>
</organism>
<keyword evidence="8" id="KW-0378">Hydrolase</keyword>
<keyword evidence="15" id="KW-1185">Reference proteome</keyword>
<dbReference type="SUPFAM" id="SSF52025">
    <property type="entry name" value="PA domain"/>
    <property type="match status" value="1"/>
</dbReference>
<comment type="cofactor">
    <cofactor evidence="1">
        <name>Zn(2+)</name>
        <dbReference type="ChEBI" id="CHEBI:29105"/>
    </cofactor>
</comment>
<dbReference type="Proteomes" id="UP000280091">
    <property type="component" value="Unassembled WGS sequence"/>
</dbReference>
<evidence type="ECO:0000256" key="5">
    <source>
        <dbReference type="ARBA" id="ARBA00022670"/>
    </source>
</evidence>
<evidence type="ECO:0000256" key="1">
    <source>
        <dbReference type="ARBA" id="ARBA00001947"/>
    </source>
</evidence>
<evidence type="ECO:0000256" key="6">
    <source>
        <dbReference type="ARBA" id="ARBA00022723"/>
    </source>
</evidence>
<dbReference type="EMBL" id="RBXA01000001">
    <property type="protein sequence ID" value="RKS95130.1"/>
    <property type="molecule type" value="Genomic_DNA"/>
</dbReference>
<name>A0A495S643_9FLAO</name>
<dbReference type="NCBIfam" id="TIGR04183">
    <property type="entry name" value="Por_Secre_tail"/>
    <property type="match status" value="1"/>
</dbReference>
<dbReference type="OrthoDB" id="5377264at2"/>
<comment type="similarity">
    <text evidence="3">Belongs to the peptidase M36 family.</text>
</comment>
<dbReference type="Gene3D" id="3.10.170.10">
    <property type="match status" value="1"/>
</dbReference>